<keyword evidence="1" id="KW-0732">Signal</keyword>
<comment type="caution">
    <text evidence="2">The sequence shown here is derived from an EMBL/GenBank/DDBJ whole genome shotgun (WGS) entry which is preliminary data.</text>
</comment>
<keyword evidence="3" id="KW-1185">Reference proteome</keyword>
<evidence type="ECO:0000313" key="2">
    <source>
        <dbReference type="EMBL" id="TCD00353.1"/>
    </source>
</evidence>
<evidence type="ECO:0000256" key="1">
    <source>
        <dbReference type="SAM" id="SignalP"/>
    </source>
</evidence>
<dbReference type="RefSeq" id="WP_131596702.1">
    <property type="nucleotide sequence ID" value="NZ_SJSL01000003.1"/>
</dbReference>
<dbReference type="PANTHER" id="PTHR37833">
    <property type="entry name" value="LIPOPROTEIN-RELATED"/>
    <property type="match status" value="1"/>
</dbReference>
<dbReference type="Gene3D" id="2.60.40.10">
    <property type="entry name" value="Immunoglobulins"/>
    <property type="match status" value="1"/>
</dbReference>
<dbReference type="InterPro" id="IPR013783">
    <property type="entry name" value="Ig-like_fold"/>
</dbReference>
<name>A0A4R0NLF3_9SPHI</name>
<proteinExistence type="predicted"/>
<dbReference type="EMBL" id="SJSL01000003">
    <property type="protein sequence ID" value="TCD00353.1"/>
    <property type="molecule type" value="Genomic_DNA"/>
</dbReference>
<dbReference type="PROSITE" id="PS51257">
    <property type="entry name" value="PROKAR_LIPOPROTEIN"/>
    <property type="match status" value="1"/>
</dbReference>
<accession>A0A4R0NLF3</accession>
<organism evidence="2 3">
    <name type="scientific">Pedobacter psychroterrae</name>
    <dbReference type="NCBI Taxonomy" id="2530453"/>
    <lineage>
        <taxon>Bacteria</taxon>
        <taxon>Pseudomonadati</taxon>
        <taxon>Bacteroidota</taxon>
        <taxon>Sphingobacteriia</taxon>
        <taxon>Sphingobacteriales</taxon>
        <taxon>Sphingobacteriaceae</taxon>
        <taxon>Pedobacter</taxon>
    </lineage>
</organism>
<dbReference type="InterPro" id="IPR011467">
    <property type="entry name" value="DUF1573"/>
</dbReference>
<protein>
    <submittedName>
        <fullName evidence="2">DUF1573 domain-containing protein</fullName>
    </submittedName>
</protein>
<sequence>MKKILLLAMCAFTLASCQQTGKKTEGNTDSVVVNEPHPSLVPVDTAVTNASNITVVNGDAPAIEFATVDYNFGQIKRGEKVSYSYRFKNVGKTPLIIANAEATCGCTVPEIPKQPIKPGAEGEIKVVFDSTGKPAGLQDKVITITSNAAAPVVQVHLKGEILDK</sequence>
<dbReference type="OrthoDB" id="826619at2"/>
<gene>
    <name evidence="2" type="ORF">EZ437_14100</name>
</gene>
<dbReference type="Pfam" id="PF07610">
    <property type="entry name" value="DUF1573"/>
    <property type="match status" value="1"/>
</dbReference>
<dbReference type="Proteomes" id="UP000293347">
    <property type="component" value="Unassembled WGS sequence"/>
</dbReference>
<feature type="chain" id="PRO_5020723545" evidence="1">
    <location>
        <begin position="18"/>
        <end position="164"/>
    </location>
</feature>
<feature type="signal peptide" evidence="1">
    <location>
        <begin position="1"/>
        <end position="17"/>
    </location>
</feature>
<dbReference type="PANTHER" id="PTHR37833:SF1">
    <property type="entry name" value="SIGNAL PEPTIDE PROTEIN"/>
    <property type="match status" value="1"/>
</dbReference>
<evidence type="ECO:0000313" key="3">
    <source>
        <dbReference type="Proteomes" id="UP000293347"/>
    </source>
</evidence>
<reference evidence="2 3" key="1">
    <citation type="submission" date="2019-02" db="EMBL/GenBank/DDBJ databases">
        <title>Pedobacter sp. RP-1-14 sp. nov., isolated from Arctic soil.</title>
        <authorList>
            <person name="Dahal R.H."/>
        </authorList>
    </citation>
    <scope>NUCLEOTIDE SEQUENCE [LARGE SCALE GENOMIC DNA]</scope>
    <source>
        <strain evidence="2 3">RP-1-14</strain>
    </source>
</reference>
<dbReference type="AlphaFoldDB" id="A0A4R0NLF3"/>